<organism evidence="4 5">
    <name type="scientific">Phaedon cochleariae</name>
    <name type="common">Mustard beetle</name>
    <dbReference type="NCBI Taxonomy" id="80249"/>
    <lineage>
        <taxon>Eukaryota</taxon>
        <taxon>Metazoa</taxon>
        <taxon>Ecdysozoa</taxon>
        <taxon>Arthropoda</taxon>
        <taxon>Hexapoda</taxon>
        <taxon>Insecta</taxon>
        <taxon>Pterygota</taxon>
        <taxon>Neoptera</taxon>
        <taxon>Endopterygota</taxon>
        <taxon>Coleoptera</taxon>
        <taxon>Polyphaga</taxon>
        <taxon>Cucujiformia</taxon>
        <taxon>Chrysomeloidea</taxon>
        <taxon>Chrysomelidae</taxon>
        <taxon>Chrysomelinae</taxon>
        <taxon>Chrysomelini</taxon>
        <taxon>Phaedon</taxon>
    </lineage>
</organism>
<feature type="compositionally biased region" description="Pro residues" evidence="2">
    <location>
        <begin position="191"/>
        <end position="236"/>
    </location>
</feature>
<evidence type="ECO:0000256" key="2">
    <source>
        <dbReference type="SAM" id="MobiDB-lite"/>
    </source>
</evidence>
<dbReference type="SMART" id="SM01265">
    <property type="entry name" value="Mab-21"/>
    <property type="match status" value="1"/>
</dbReference>
<evidence type="ECO:0000259" key="3">
    <source>
        <dbReference type="Pfam" id="PF20266"/>
    </source>
</evidence>
<accession>A0A9P0DMV4</accession>
<reference evidence="4" key="2">
    <citation type="submission" date="2022-10" db="EMBL/GenBank/DDBJ databases">
        <authorList>
            <consortium name="ENA_rothamsted_submissions"/>
            <consortium name="culmorum"/>
            <person name="King R."/>
        </authorList>
    </citation>
    <scope>NUCLEOTIDE SEQUENCE</scope>
</reference>
<dbReference type="PANTHER" id="PTHR10656">
    <property type="entry name" value="CELL FATE DETERMINING PROTEIN MAB21-RELATED"/>
    <property type="match status" value="1"/>
</dbReference>
<reference evidence="4" key="1">
    <citation type="submission" date="2022-01" db="EMBL/GenBank/DDBJ databases">
        <authorList>
            <person name="King R."/>
        </authorList>
    </citation>
    <scope>NUCLEOTIDE SEQUENCE</scope>
</reference>
<sequence>MGCANSKTSEIELTPVTHSAAGNCDIRVESVSQYHEQITGALQRDFLDNQQIFLLNSMLLNVQFFENYQNDIVKLFHSTTNKKEKALNRILLQHETVECTCPDIIIDNVNKNIRYRQLHGPKKNKPDTLAPKRLFVVYDRIEVVNSVEIPQYTSIDKPAYQVRLENSNKKGFVRLKYIDVNNPPKSNAVPSEPPKVPPEPTTVPPKPTTVPPEPTTVPPKPTAVPPEPTTVPPEPVPSTSKDPDPEIYEYNTIYQLKTPKPLVVSKLSVRRDTLPEACFNKLKVPISHVQFAEIRMQNEDKNVEIKIEDYFDTVTYIDAKGFMDYFKNGLFPNSLGKSMGFNDKNINEAKAIPGKIFCNLTDDKDNPIPCEVIPSVSIPWPEDQTYEFMHREERPTVTDTRNGFVYRWPTDDMLQEIEQMSCVVVPSGYWEKKGQTPDATLEWQIAFPKAERYLEARMSHAQIKCYLFLLALLKTYIEPKTHQHGLLPEHIRCHMFWECEANYRDWPEHRLGDKIMQVIQNLNNHLSRGVLPDYFIKSKNLFRNIPKKYLQFAQKQFHIIIQSPSMYFLRALRNIWYYPGKFYAPVDFKELYKILTEPQGPKNIIQRVHSVANQNSKSRKYDDRDLQIKYERELERRAKVLQKIKEKQEEENNKNRKDSVDSIDLEWICKNDLDRYKSRALLIYFIRIYIQIATDSLRLAANNQAKFYLKQASYLSIILERISPIFREDASEFKAAIHELEQASISVKVADKDGDDLPPMTPVRNSGQFDFSAEQRVRSNTIDRENRVNSVGGSEVRVKFAPSVAKKTAVQRVKSMEVAPRKSVTFIESK</sequence>
<gene>
    <name evidence="4" type="ORF">PHAECO_LOCUS6647</name>
</gene>
<dbReference type="AlphaFoldDB" id="A0A9P0DMV4"/>
<proteinExistence type="predicted"/>
<feature type="region of interest" description="Disordered" evidence="2">
    <location>
        <begin position="181"/>
        <end position="244"/>
    </location>
</feature>
<dbReference type="OrthoDB" id="24670at2759"/>
<dbReference type="InterPro" id="IPR046906">
    <property type="entry name" value="Mab-21_HhH/H2TH-like"/>
</dbReference>
<dbReference type="EMBL" id="OU896708">
    <property type="protein sequence ID" value="CAH1156248.1"/>
    <property type="molecule type" value="Genomic_DNA"/>
</dbReference>
<feature type="domain" description="Mab-21-like HhH/H2TH-like" evidence="3">
    <location>
        <begin position="470"/>
        <end position="556"/>
    </location>
</feature>
<keyword evidence="1" id="KW-0175">Coiled coil</keyword>
<evidence type="ECO:0000256" key="1">
    <source>
        <dbReference type="SAM" id="Coils"/>
    </source>
</evidence>
<evidence type="ECO:0000313" key="4">
    <source>
        <dbReference type="EMBL" id="CAH1156248.1"/>
    </source>
</evidence>
<feature type="coiled-coil region" evidence="1">
    <location>
        <begin position="630"/>
        <end position="658"/>
    </location>
</feature>
<evidence type="ECO:0000313" key="5">
    <source>
        <dbReference type="Proteomes" id="UP001153737"/>
    </source>
</evidence>
<keyword evidence="5" id="KW-1185">Reference proteome</keyword>
<dbReference type="Gene3D" id="1.10.1410.40">
    <property type="match status" value="1"/>
</dbReference>
<dbReference type="InterPro" id="IPR024810">
    <property type="entry name" value="MAB21L/cGLR"/>
</dbReference>
<dbReference type="PANTHER" id="PTHR10656:SF69">
    <property type="entry name" value="MAB-21-LIKE HHH_H2TH-LIKE DOMAIN-CONTAINING PROTEIN"/>
    <property type="match status" value="1"/>
</dbReference>
<name>A0A9P0DMV4_PHACE</name>
<protein>
    <recommendedName>
        <fullName evidence="3">Mab-21-like HhH/H2TH-like domain-containing protein</fullName>
    </recommendedName>
</protein>
<dbReference type="Pfam" id="PF20266">
    <property type="entry name" value="Mab-21_C"/>
    <property type="match status" value="1"/>
</dbReference>
<dbReference type="Proteomes" id="UP001153737">
    <property type="component" value="Chromosome 2"/>
</dbReference>